<reference evidence="2" key="1">
    <citation type="submission" date="2023-03" db="EMBL/GenBank/DDBJ databases">
        <title>Complete genome of Cladonia borealis.</title>
        <authorList>
            <person name="Park H."/>
        </authorList>
    </citation>
    <scope>NUCLEOTIDE SEQUENCE</scope>
    <source>
        <strain evidence="2">ANT050790</strain>
    </source>
</reference>
<dbReference type="PANTHER" id="PTHR33112:SF16">
    <property type="entry name" value="HETEROKARYON INCOMPATIBILITY DOMAIN-CONTAINING PROTEIN"/>
    <property type="match status" value="1"/>
</dbReference>
<evidence type="ECO:0000313" key="2">
    <source>
        <dbReference type="EMBL" id="KAK0513150.1"/>
    </source>
</evidence>
<dbReference type="InterPro" id="IPR010730">
    <property type="entry name" value="HET"/>
</dbReference>
<gene>
    <name evidence="2" type="ORF">JMJ35_004136</name>
</gene>
<name>A0AA39V8M9_9LECA</name>
<dbReference type="EMBL" id="JAFEKC020000008">
    <property type="protein sequence ID" value="KAK0513150.1"/>
    <property type="molecule type" value="Genomic_DNA"/>
</dbReference>
<evidence type="ECO:0000313" key="3">
    <source>
        <dbReference type="Proteomes" id="UP001166286"/>
    </source>
</evidence>
<proteinExistence type="predicted"/>
<dbReference type="Proteomes" id="UP001166286">
    <property type="component" value="Unassembled WGS sequence"/>
</dbReference>
<protein>
    <recommendedName>
        <fullName evidence="1">Heterokaryon incompatibility domain-containing protein</fullName>
    </recommendedName>
</protein>
<comment type="caution">
    <text evidence="2">The sequence shown here is derived from an EMBL/GenBank/DDBJ whole genome shotgun (WGS) entry which is preliminary data.</text>
</comment>
<dbReference type="Pfam" id="PF06985">
    <property type="entry name" value="HET"/>
    <property type="match status" value="1"/>
</dbReference>
<feature type="domain" description="Heterokaryon incompatibility" evidence="1">
    <location>
        <begin position="183"/>
        <end position="333"/>
    </location>
</feature>
<accession>A0AA39V8M9</accession>
<keyword evidence="3" id="KW-1185">Reference proteome</keyword>
<evidence type="ECO:0000259" key="1">
    <source>
        <dbReference type="Pfam" id="PF06985"/>
    </source>
</evidence>
<sequence length="627" mass="70512">MASEKCVCCHDLDFRDLGNSKRGTKEEQPSMTLDLLDLQPRCTYCSLLQRMISNFAPQIEESYEKPTLCLTLEGSRAVLAEISGVSTEDDQSITSIDRFYFYLQGNQNYEGLPSLGRLGIHSSHSDSDECFQFIESKLDICSSSHDRCQQSAHPPLPKRVLSIGRCNSDVIKLLEPGERRAAYATLSHCWGSSHPIKTRTANLAQMLQEIPWSGLAIVYQDAIRVCRRLRLEYLWIDSLCIIQDSKDDWELESSKMCEYYSYARVTISAASSFDATIPFLTKRDPKWQTHKFKLVTHDGKDTAICARRDSGSYITNHVEDPGPLASRAWVWQETLLSTRVLHFTQSELIWECKSDVCAEDGILPRGLYSIRLPQQLLRCEQDPYNGWHNLISTYSVRQLTYESDRLPALSGVAAKISALTKSDYLAGLWKENLPLDLCWSTDYQISSASVPQVPSPQYIAPSWAWPSVRGAIFFNDEDPEQPFTPLAVVEEAICNVSGLNSYGQVSYGQLVLRGLVAHILVTCMEPRDCWTYTIGNDPETREPLAPDCALVEANGSVRRAIESDTLAPFSVVLPCILVGKDETQGEVYYYVMVLGSVGAEQYSRLGFASLEEDDWFRGATEESLHII</sequence>
<organism evidence="2 3">
    <name type="scientific">Cladonia borealis</name>
    <dbReference type="NCBI Taxonomy" id="184061"/>
    <lineage>
        <taxon>Eukaryota</taxon>
        <taxon>Fungi</taxon>
        <taxon>Dikarya</taxon>
        <taxon>Ascomycota</taxon>
        <taxon>Pezizomycotina</taxon>
        <taxon>Lecanoromycetes</taxon>
        <taxon>OSLEUM clade</taxon>
        <taxon>Lecanoromycetidae</taxon>
        <taxon>Lecanorales</taxon>
        <taxon>Lecanorineae</taxon>
        <taxon>Cladoniaceae</taxon>
        <taxon>Cladonia</taxon>
    </lineage>
</organism>
<dbReference type="AlphaFoldDB" id="A0AA39V8M9"/>
<dbReference type="PANTHER" id="PTHR33112">
    <property type="entry name" value="DOMAIN PROTEIN, PUTATIVE-RELATED"/>
    <property type="match status" value="1"/>
</dbReference>